<dbReference type="Proteomes" id="UP001279734">
    <property type="component" value="Unassembled WGS sequence"/>
</dbReference>
<protein>
    <recommendedName>
        <fullName evidence="4">Complex 1 LYR protein domain-containing protein</fullName>
    </recommendedName>
</protein>
<dbReference type="InterPro" id="IPR045298">
    <property type="entry name" value="Complex1_LYR_LYRM7"/>
</dbReference>
<sequence length="108" mass="12235">MARGLRADVLRAYREVLRATRKSFAEDTQMLTASAVEVRSKFEENRNVASEVDIKRLLDDAREASHFISTMIVQARQNDRGGYEVKPGKEHAGETLELLSEEILKRSA</sequence>
<dbReference type="InterPro" id="IPR008011">
    <property type="entry name" value="Complex1_LYR_dom"/>
</dbReference>
<dbReference type="Pfam" id="PF05347">
    <property type="entry name" value="Complex1_LYR"/>
    <property type="match status" value="1"/>
</dbReference>
<comment type="caution">
    <text evidence="5">The sequence shown here is derived from an EMBL/GenBank/DDBJ whole genome shotgun (WGS) entry which is preliminary data.</text>
</comment>
<evidence type="ECO:0000259" key="4">
    <source>
        <dbReference type="Pfam" id="PF05347"/>
    </source>
</evidence>
<gene>
    <name evidence="5" type="ORF">Nepgr_032713</name>
</gene>
<organism evidence="5 6">
    <name type="scientific">Nepenthes gracilis</name>
    <name type="common">Slender pitcher plant</name>
    <dbReference type="NCBI Taxonomy" id="150966"/>
    <lineage>
        <taxon>Eukaryota</taxon>
        <taxon>Viridiplantae</taxon>
        <taxon>Streptophyta</taxon>
        <taxon>Embryophyta</taxon>
        <taxon>Tracheophyta</taxon>
        <taxon>Spermatophyta</taxon>
        <taxon>Magnoliopsida</taxon>
        <taxon>eudicotyledons</taxon>
        <taxon>Gunneridae</taxon>
        <taxon>Pentapetalae</taxon>
        <taxon>Caryophyllales</taxon>
        <taxon>Nepenthaceae</taxon>
        <taxon>Nepenthes</taxon>
    </lineage>
</organism>
<evidence type="ECO:0000313" key="6">
    <source>
        <dbReference type="Proteomes" id="UP001279734"/>
    </source>
</evidence>
<proteinExistence type="predicted"/>
<dbReference type="EMBL" id="BSYO01000039">
    <property type="protein sequence ID" value="GMH30870.1"/>
    <property type="molecule type" value="Genomic_DNA"/>
</dbReference>
<reference evidence="5" key="1">
    <citation type="submission" date="2023-05" db="EMBL/GenBank/DDBJ databases">
        <title>Nepenthes gracilis genome sequencing.</title>
        <authorList>
            <person name="Fukushima K."/>
        </authorList>
    </citation>
    <scope>NUCLEOTIDE SEQUENCE</scope>
    <source>
        <strain evidence="5">SING2019-196</strain>
    </source>
</reference>
<dbReference type="PANTHER" id="PTHR46749:SF1">
    <property type="entry name" value="COMPLEX III ASSEMBLY FACTOR LYRM7"/>
    <property type="match status" value="1"/>
</dbReference>
<feature type="domain" description="Complex 1 LYR protein" evidence="4">
    <location>
        <begin position="8"/>
        <end position="64"/>
    </location>
</feature>
<dbReference type="GO" id="GO:0005759">
    <property type="term" value="C:mitochondrial matrix"/>
    <property type="evidence" value="ECO:0007669"/>
    <property type="project" value="UniProtKB-SubCell"/>
</dbReference>
<dbReference type="GO" id="GO:0044183">
    <property type="term" value="F:protein folding chaperone"/>
    <property type="evidence" value="ECO:0007669"/>
    <property type="project" value="TreeGrafter"/>
</dbReference>
<name>A0AAD3Y7W0_NEPGR</name>
<evidence type="ECO:0000256" key="2">
    <source>
        <dbReference type="ARBA" id="ARBA00023128"/>
    </source>
</evidence>
<keyword evidence="3" id="KW-0143">Chaperone</keyword>
<evidence type="ECO:0000256" key="1">
    <source>
        <dbReference type="ARBA" id="ARBA00004305"/>
    </source>
</evidence>
<comment type="subcellular location">
    <subcellularLocation>
        <location evidence="1">Mitochondrion matrix</location>
    </subcellularLocation>
</comment>
<keyword evidence="2" id="KW-0496">Mitochondrion</keyword>
<evidence type="ECO:0000313" key="5">
    <source>
        <dbReference type="EMBL" id="GMH30870.1"/>
    </source>
</evidence>
<dbReference type="AlphaFoldDB" id="A0AAD3Y7W0"/>
<dbReference type="CDD" id="cd20267">
    <property type="entry name" value="Complex1_LYR_LYRM7"/>
    <property type="match status" value="1"/>
</dbReference>
<keyword evidence="6" id="KW-1185">Reference proteome</keyword>
<accession>A0AAD3Y7W0</accession>
<evidence type="ECO:0000256" key="3">
    <source>
        <dbReference type="ARBA" id="ARBA00023186"/>
    </source>
</evidence>
<dbReference type="InterPro" id="IPR050435">
    <property type="entry name" value="MZM1/LYRM7"/>
</dbReference>
<dbReference type="PANTHER" id="PTHR46749">
    <property type="entry name" value="COMPLEX III ASSEMBLY FACTOR LYRM7"/>
    <property type="match status" value="1"/>
</dbReference>
<dbReference type="GO" id="GO:0034551">
    <property type="term" value="P:mitochondrial respiratory chain complex III assembly"/>
    <property type="evidence" value="ECO:0007669"/>
    <property type="project" value="InterPro"/>
</dbReference>